<dbReference type="AlphaFoldDB" id="A0A420H7Z9"/>
<reference evidence="1 2" key="1">
    <citation type="journal article" date="2018" name="BMC Genomics">
        <title>Comparative genome analyses reveal sequence features reflecting distinct modes of host-adaptation between dicot and monocot powdery mildew.</title>
        <authorList>
            <person name="Wu Y."/>
            <person name="Ma X."/>
            <person name="Pan Z."/>
            <person name="Kale S.D."/>
            <person name="Song Y."/>
            <person name="King H."/>
            <person name="Zhang Q."/>
            <person name="Presley C."/>
            <person name="Deng X."/>
            <person name="Wei C.I."/>
            <person name="Xiao S."/>
        </authorList>
    </citation>
    <scope>NUCLEOTIDE SEQUENCE [LARGE SCALE GENOMIC DNA]</scope>
    <source>
        <strain evidence="1">UCSC1</strain>
    </source>
</reference>
<dbReference type="EMBL" id="MCBR01022002">
    <property type="protein sequence ID" value="RKF53564.1"/>
    <property type="molecule type" value="Genomic_DNA"/>
</dbReference>
<evidence type="ECO:0000313" key="1">
    <source>
        <dbReference type="EMBL" id="RKF53564.1"/>
    </source>
</evidence>
<accession>A0A420H7Z9</accession>
<evidence type="ECO:0000313" key="2">
    <source>
        <dbReference type="Proteomes" id="UP000285405"/>
    </source>
</evidence>
<organism evidence="1 2">
    <name type="scientific">Golovinomyces cichoracearum</name>
    <dbReference type="NCBI Taxonomy" id="62708"/>
    <lineage>
        <taxon>Eukaryota</taxon>
        <taxon>Fungi</taxon>
        <taxon>Dikarya</taxon>
        <taxon>Ascomycota</taxon>
        <taxon>Pezizomycotina</taxon>
        <taxon>Leotiomycetes</taxon>
        <taxon>Erysiphales</taxon>
        <taxon>Erysiphaceae</taxon>
        <taxon>Golovinomyces</taxon>
    </lineage>
</organism>
<protein>
    <submittedName>
        <fullName evidence="1">Uncharacterized protein</fullName>
    </submittedName>
</protein>
<name>A0A420H7Z9_9PEZI</name>
<proteinExistence type="predicted"/>
<sequence>MTVRARKGNYLKDYPRREIRGKTLKPARSRDRSTWYKISERYLLKENRDECSKANRSTQQIATLSGQLDGTLTPIKYESSKRTKKITSWSRRSRF</sequence>
<dbReference type="Proteomes" id="UP000285405">
    <property type="component" value="Unassembled WGS sequence"/>
</dbReference>
<comment type="caution">
    <text evidence="1">The sequence shown here is derived from an EMBL/GenBank/DDBJ whole genome shotgun (WGS) entry which is preliminary data.</text>
</comment>
<gene>
    <name evidence="1" type="ORF">GcC1_220039</name>
</gene>